<reference evidence="12" key="2">
    <citation type="journal article" date="2014" name="PLoS Genet.">
        <title>Signature gene expression reveals novel clues to the molecular mechanisms of dimorphic transition in Penicillium marneffei.</title>
        <authorList>
            <person name="Yang E."/>
            <person name="Wang G."/>
            <person name="Cai J."/>
            <person name="Woo P.C."/>
            <person name="Lau S.K."/>
            <person name="Yuen K.-Y."/>
            <person name="Chow W.-N."/>
            <person name="Lin X."/>
        </authorList>
    </citation>
    <scope>NUCLEOTIDE SEQUENCE</scope>
    <source>
        <strain evidence="12">PM1</strain>
    </source>
</reference>
<evidence type="ECO:0000256" key="5">
    <source>
        <dbReference type="ARBA" id="ARBA00022737"/>
    </source>
</evidence>
<dbReference type="Gene3D" id="1.50.40.10">
    <property type="entry name" value="Mitochondrial carrier domain"/>
    <property type="match status" value="1"/>
</dbReference>
<proteinExistence type="inferred from homology"/>
<dbReference type="SUPFAM" id="SSF103506">
    <property type="entry name" value="Mitochondrial carrier"/>
    <property type="match status" value="1"/>
</dbReference>
<evidence type="ECO:0000256" key="2">
    <source>
        <dbReference type="ARBA" id="ARBA00006375"/>
    </source>
</evidence>
<accession>A0A093UV12</accession>
<reference key="1">
    <citation type="journal article" date="2014" name="PLoS Genet.">
        <title>Signature Gene Expression Reveals Novel Clues to the Molecular Mechanisms of Dimorphic Transition in Penicillium marneffei.</title>
        <authorList>
            <person name="Yang E."/>
            <person name="Wang G."/>
            <person name="Cai J."/>
            <person name="Woo P.C."/>
            <person name="Lau S.K."/>
            <person name="Yuen K.-Y."/>
            <person name="Chow W.-N."/>
            <person name="Lin X."/>
        </authorList>
    </citation>
    <scope>NUCLEOTIDE SEQUENCE [LARGE SCALE GENOMIC DNA]</scope>
    <source>
        <strain>PM1</strain>
    </source>
</reference>
<keyword evidence="8" id="KW-0496">Mitochondrion</keyword>
<keyword evidence="5" id="KW-0677">Repeat</keyword>
<comment type="caution">
    <text evidence="12">The sequence shown here is derived from an EMBL/GenBank/DDBJ whole genome shotgun (WGS) entry which is preliminary data.</text>
</comment>
<keyword evidence="9 10" id="KW-0472">Membrane</keyword>
<evidence type="ECO:0000256" key="9">
    <source>
        <dbReference type="ARBA" id="ARBA00023136"/>
    </source>
</evidence>
<dbReference type="InterPro" id="IPR018108">
    <property type="entry name" value="MCP_transmembrane"/>
</dbReference>
<gene>
    <name evidence="12" type="ORF">GQ26_0300370</name>
</gene>
<comment type="similarity">
    <text evidence="2 11">Belongs to the mitochondrial carrier (TC 2.A.29) family.</text>
</comment>
<name>A0A093UV12_TALMA</name>
<dbReference type="GO" id="GO:0055085">
    <property type="term" value="P:transmembrane transport"/>
    <property type="evidence" value="ECO:0007669"/>
    <property type="project" value="InterPro"/>
</dbReference>
<keyword evidence="7" id="KW-1133">Transmembrane helix</keyword>
<dbReference type="Pfam" id="PF00153">
    <property type="entry name" value="Mito_carr"/>
    <property type="match status" value="3"/>
</dbReference>
<dbReference type="EMBL" id="JPOX01000030">
    <property type="protein sequence ID" value="KFX44112.1"/>
    <property type="molecule type" value="Genomic_DNA"/>
</dbReference>
<dbReference type="PANTHER" id="PTHR45928">
    <property type="entry name" value="RE38146P"/>
    <property type="match status" value="1"/>
</dbReference>
<evidence type="ECO:0000256" key="3">
    <source>
        <dbReference type="ARBA" id="ARBA00022448"/>
    </source>
</evidence>
<dbReference type="PRINTS" id="PR00784">
    <property type="entry name" value="MTUNCOUPLING"/>
</dbReference>
<evidence type="ECO:0000256" key="8">
    <source>
        <dbReference type="ARBA" id="ARBA00023128"/>
    </source>
</evidence>
<organism evidence="12">
    <name type="scientific">Talaromyces marneffei PM1</name>
    <dbReference type="NCBI Taxonomy" id="1077442"/>
    <lineage>
        <taxon>Eukaryota</taxon>
        <taxon>Fungi</taxon>
        <taxon>Dikarya</taxon>
        <taxon>Ascomycota</taxon>
        <taxon>Pezizomycotina</taxon>
        <taxon>Eurotiomycetes</taxon>
        <taxon>Eurotiomycetidae</taxon>
        <taxon>Eurotiales</taxon>
        <taxon>Trichocomaceae</taxon>
        <taxon>Talaromyces</taxon>
        <taxon>Talaromyces sect. Talaromyces</taxon>
    </lineage>
</organism>
<dbReference type="PANTHER" id="PTHR45928:SF1">
    <property type="entry name" value="RE38146P"/>
    <property type="match status" value="1"/>
</dbReference>
<evidence type="ECO:0000256" key="4">
    <source>
        <dbReference type="ARBA" id="ARBA00022692"/>
    </source>
</evidence>
<feature type="repeat" description="Solcar" evidence="10">
    <location>
        <begin position="2"/>
        <end position="93"/>
    </location>
</feature>
<keyword evidence="4 10" id="KW-0812">Transmembrane</keyword>
<keyword evidence="3 11" id="KW-0813">Transport</keyword>
<evidence type="ECO:0000256" key="7">
    <source>
        <dbReference type="ARBA" id="ARBA00022989"/>
    </source>
</evidence>
<dbReference type="GO" id="GO:0005743">
    <property type="term" value="C:mitochondrial inner membrane"/>
    <property type="evidence" value="ECO:0007669"/>
    <property type="project" value="UniProtKB-SubCell"/>
</dbReference>
<feature type="repeat" description="Solcar" evidence="10">
    <location>
        <begin position="206"/>
        <end position="291"/>
    </location>
</feature>
<comment type="subcellular location">
    <subcellularLocation>
        <location evidence="1">Mitochondrion inner membrane</location>
        <topology evidence="1">Multi-pass membrane protein</topology>
    </subcellularLocation>
</comment>
<protein>
    <submittedName>
        <fullName evidence="12">Mitochondrial oxaloacetate transport protein</fullName>
    </submittedName>
</protein>
<dbReference type="PROSITE" id="PS50920">
    <property type="entry name" value="SOLCAR"/>
    <property type="match status" value="3"/>
</dbReference>
<evidence type="ECO:0000256" key="6">
    <source>
        <dbReference type="ARBA" id="ARBA00022792"/>
    </source>
</evidence>
<dbReference type="InterPro" id="IPR051508">
    <property type="entry name" value="Mito_Carrier_Antiporter"/>
</dbReference>
<evidence type="ECO:0000256" key="10">
    <source>
        <dbReference type="PROSITE-ProRule" id="PRU00282"/>
    </source>
</evidence>
<feature type="repeat" description="Solcar" evidence="10">
    <location>
        <begin position="105"/>
        <end position="197"/>
    </location>
</feature>
<sequence>MSTTTGAFIAGGIAACGAVTVTHSFETVKIRLQLQGELQSDAVKKYRGVLHGVKVILQNEGPKGLFRGIGSAYVYQVLLNGCRLGFYEPIRTGLTKAIYGDPSVQSLGVNVFSGASSGILGAAAGSPFFLVKTRLQSYSPFLPVGTQHKYKNAYDGMRQIYGNEGVKGLYRGVGAAMVRTGFGSSVQLPTYFFAKRRLKRHFGMEEGPALHLASSTASGFVVCCVMHPPDTIMSRMYNQTGNLYKGVFDCLYKTVSTEGLLAIYKGYFAHLARILPHTVSFGSLFSASIFNTDNYFPDSYSQSAEQTNKFIRGIEDRILSDDLRSKL</sequence>
<evidence type="ECO:0000313" key="12">
    <source>
        <dbReference type="EMBL" id="KFX44112.1"/>
    </source>
</evidence>
<dbReference type="InterPro" id="IPR002067">
    <property type="entry name" value="MCP"/>
</dbReference>
<evidence type="ECO:0000256" key="1">
    <source>
        <dbReference type="ARBA" id="ARBA00004448"/>
    </source>
</evidence>
<dbReference type="AlphaFoldDB" id="A0A093UV12"/>
<keyword evidence="6" id="KW-0999">Mitochondrion inner membrane</keyword>
<dbReference type="InterPro" id="IPR023395">
    <property type="entry name" value="MCP_dom_sf"/>
</dbReference>
<evidence type="ECO:0000256" key="11">
    <source>
        <dbReference type="RuleBase" id="RU000488"/>
    </source>
</evidence>
<dbReference type="HOGENOM" id="CLU_015166_14_3_1"/>